<evidence type="ECO:0000313" key="1">
    <source>
        <dbReference type="EMBL" id="MCW3159671.1"/>
    </source>
</evidence>
<proteinExistence type="predicted"/>
<dbReference type="Proteomes" id="UP001163719">
    <property type="component" value="Unassembled WGS sequence"/>
</dbReference>
<accession>A0ABT3HIT2</accession>
<name>A0ABT3HIT2_9FLAO</name>
<reference evidence="1" key="1">
    <citation type="submission" date="2022-10" db="EMBL/GenBank/DDBJ databases">
        <title>Chryseobacterium babae sp. nov. isolated from the gut of the beetle Oryctes rhinoceros, and Chryseobacterium kimseyorum sp. nov., isolated from a stick insect rearing cage.</title>
        <authorList>
            <person name="Shelomi M."/>
            <person name="Han C.-J."/>
            <person name="Chen W.-M."/>
            <person name="Chen H.-K."/>
            <person name="Liaw S.-J."/>
            <person name="Muhle E."/>
            <person name="Clermont D."/>
        </authorList>
    </citation>
    <scope>NUCLEOTIDE SEQUENCE</scope>
    <source>
        <strain evidence="1">WLa1L2M3</strain>
    </source>
</reference>
<protein>
    <submittedName>
        <fullName evidence="1">Uncharacterized protein</fullName>
    </submittedName>
</protein>
<dbReference type="RefSeq" id="WP_264741648.1">
    <property type="nucleotide sequence ID" value="NZ_JAPDHV010000001.1"/>
</dbReference>
<gene>
    <name evidence="1" type="ORF">OH806_00060</name>
</gene>
<evidence type="ECO:0000313" key="2">
    <source>
        <dbReference type="Proteomes" id="UP001163719"/>
    </source>
</evidence>
<comment type="caution">
    <text evidence="1">The sequence shown here is derived from an EMBL/GenBank/DDBJ whole genome shotgun (WGS) entry which is preliminary data.</text>
</comment>
<sequence>MAAPDIKQILFLNKKLHNEYLEVYEEAPLTFEEFVNFMLGTLYDNDNTVEEIIPVDDGNAFIIIYRIPMK</sequence>
<dbReference type="EMBL" id="JAPDHV010000001">
    <property type="protein sequence ID" value="MCW3159671.1"/>
    <property type="molecule type" value="Genomic_DNA"/>
</dbReference>
<organism evidence="1 2">
    <name type="scientific">Chryseobacterium oryctis</name>
    <dbReference type="NCBI Taxonomy" id="2952618"/>
    <lineage>
        <taxon>Bacteria</taxon>
        <taxon>Pseudomonadati</taxon>
        <taxon>Bacteroidota</taxon>
        <taxon>Flavobacteriia</taxon>
        <taxon>Flavobacteriales</taxon>
        <taxon>Weeksellaceae</taxon>
        <taxon>Chryseobacterium group</taxon>
        <taxon>Chryseobacterium</taxon>
    </lineage>
</organism>
<keyword evidence="2" id="KW-1185">Reference proteome</keyword>